<dbReference type="PRINTS" id="PR01713">
    <property type="entry name" value="NUCEPIMERASE"/>
</dbReference>
<dbReference type="SUPFAM" id="SSF51735">
    <property type="entry name" value="NAD(P)-binding Rossmann-fold domains"/>
    <property type="match status" value="1"/>
</dbReference>
<name>A0A6M5YSR0_9BACT</name>
<dbReference type="Proteomes" id="UP000503447">
    <property type="component" value="Chromosome"/>
</dbReference>
<protein>
    <submittedName>
        <fullName evidence="3">UDP-glucose 4-epimerase</fullName>
        <ecNumber evidence="3">5.1.3.2</ecNumber>
    </submittedName>
</protein>
<dbReference type="RefSeq" id="WP_171472038.1">
    <property type="nucleotide sequence ID" value="NZ_CP053452.2"/>
</dbReference>
<keyword evidence="3" id="KW-0413">Isomerase</keyword>
<dbReference type="InterPro" id="IPR001509">
    <property type="entry name" value="Epimerase_deHydtase"/>
</dbReference>
<dbReference type="Gene3D" id="3.40.50.720">
    <property type="entry name" value="NAD(P)-binding Rossmann-like Domain"/>
    <property type="match status" value="1"/>
</dbReference>
<dbReference type="Gene3D" id="3.90.25.10">
    <property type="entry name" value="UDP-galactose 4-epimerase, domain 1"/>
    <property type="match status" value="1"/>
</dbReference>
<accession>A0A6M5YSR0</accession>
<comment type="similarity">
    <text evidence="1">Belongs to the NAD(P)-dependent epimerase/dehydratase family.</text>
</comment>
<evidence type="ECO:0000259" key="2">
    <source>
        <dbReference type="Pfam" id="PF01370"/>
    </source>
</evidence>
<proteinExistence type="inferred from homology"/>
<organism evidence="3 4">
    <name type="scientific">Frigoriglobus tundricola</name>
    <dbReference type="NCBI Taxonomy" id="2774151"/>
    <lineage>
        <taxon>Bacteria</taxon>
        <taxon>Pseudomonadati</taxon>
        <taxon>Planctomycetota</taxon>
        <taxon>Planctomycetia</taxon>
        <taxon>Gemmatales</taxon>
        <taxon>Gemmataceae</taxon>
        <taxon>Frigoriglobus</taxon>
    </lineage>
</organism>
<reference evidence="4" key="1">
    <citation type="submission" date="2020-05" db="EMBL/GenBank/DDBJ databases">
        <title>Frigoriglobus tundricola gen. nov., sp. nov., a psychrotolerant cellulolytic planctomycete of the family Gemmataceae with two divergent copies of 16S rRNA gene.</title>
        <authorList>
            <person name="Kulichevskaya I.S."/>
            <person name="Ivanova A.A."/>
            <person name="Naumoff D.G."/>
            <person name="Beletsky A.V."/>
            <person name="Rijpstra W.I.C."/>
            <person name="Sinninghe Damste J.S."/>
            <person name="Mardanov A.V."/>
            <person name="Ravin N.V."/>
            <person name="Dedysh S.N."/>
        </authorList>
    </citation>
    <scope>NUCLEOTIDE SEQUENCE [LARGE SCALE GENOMIC DNA]</scope>
    <source>
        <strain evidence="4">PL17</strain>
    </source>
</reference>
<dbReference type="EC" id="5.1.3.2" evidence="3"/>
<sequence length="309" mass="34099">MQCIVTGAAGFIGSHLCERLLSNGHAVTGIDCFTDYYARSIKERNLSAFRAHPRFTFRELDLSQGVPAEVARGAEWVFHLAAMAGLTRSWLDFDTYNRHNLTATHRLLEALKGSAALKRLVYASTSSVYGKHANGDESLPTQPSSPYGITKLASEHLCRVYGDEFGVPCVVLRYFSVYGPRQRPEMGYHLFINAILRGQPIKLTGDGLQVRGNTYVEDCVEATVRAAEAAPGETFNLGGGELVTVLEVFQKLERIIGKPAIIERHPPRPGDQLATGADVTKLFRHLGWKPTTGIDEGLARQVEWQKTLN</sequence>
<dbReference type="AlphaFoldDB" id="A0A6M5YSR0"/>
<feature type="domain" description="NAD-dependent epimerase/dehydratase" evidence="2">
    <location>
        <begin position="4"/>
        <end position="238"/>
    </location>
</feature>
<dbReference type="KEGG" id="ftj:FTUN_4021"/>
<evidence type="ECO:0000256" key="1">
    <source>
        <dbReference type="ARBA" id="ARBA00007637"/>
    </source>
</evidence>
<evidence type="ECO:0000313" key="3">
    <source>
        <dbReference type="EMBL" id="QJW96464.1"/>
    </source>
</evidence>
<keyword evidence="4" id="KW-1185">Reference proteome</keyword>
<dbReference type="Pfam" id="PF01370">
    <property type="entry name" value="Epimerase"/>
    <property type="match status" value="1"/>
</dbReference>
<dbReference type="InterPro" id="IPR036291">
    <property type="entry name" value="NAD(P)-bd_dom_sf"/>
</dbReference>
<dbReference type="PANTHER" id="PTHR43000">
    <property type="entry name" value="DTDP-D-GLUCOSE 4,6-DEHYDRATASE-RELATED"/>
    <property type="match status" value="1"/>
</dbReference>
<dbReference type="EMBL" id="CP053452">
    <property type="protein sequence ID" value="QJW96464.1"/>
    <property type="molecule type" value="Genomic_DNA"/>
</dbReference>
<dbReference type="GO" id="GO:0003978">
    <property type="term" value="F:UDP-glucose 4-epimerase activity"/>
    <property type="evidence" value="ECO:0007669"/>
    <property type="project" value="UniProtKB-EC"/>
</dbReference>
<evidence type="ECO:0000313" key="4">
    <source>
        <dbReference type="Proteomes" id="UP000503447"/>
    </source>
</evidence>
<gene>
    <name evidence="3" type="ORF">FTUN_4021</name>
</gene>